<organism evidence="3 4">
    <name type="scientific">Phyllosticta paracitricarpa</name>
    <dbReference type="NCBI Taxonomy" id="2016321"/>
    <lineage>
        <taxon>Eukaryota</taxon>
        <taxon>Fungi</taxon>
        <taxon>Dikarya</taxon>
        <taxon>Ascomycota</taxon>
        <taxon>Pezizomycotina</taxon>
        <taxon>Dothideomycetes</taxon>
        <taxon>Dothideomycetes incertae sedis</taxon>
        <taxon>Botryosphaeriales</taxon>
        <taxon>Phyllostictaceae</taxon>
        <taxon>Phyllosticta</taxon>
    </lineage>
</organism>
<feature type="chain" id="PRO_5047326838" description="Secreted protein" evidence="2">
    <location>
        <begin position="19"/>
        <end position="87"/>
    </location>
</feature>
<dbReference type="Proteomes" id="UP001367316">
    <property type="component" value="Unassembled WGS sequence"/>
</dbReference>
<gene>
    <name evidence="3" type="ORF">JOL62DRAFT_579487</name>
</gene>
<evidence type="ECO:0000313" key="4">
    <source>
        <dbReference type="Proteomes" id="UP001367316"/>
    </source>
</evidence>
<feature type="region of interest" description="Disordered" evidence="1">
    <location>
        <begin position="29"/>
        <end position="87"/>
    </location>
</feature>
<proteinExistence type="predicted"/>
<evidence type="ECO:0000313" key="3">
    <source>
        <dbReference type="EMBL" id="KAK7609072.1"/>
    </source>
</evidence>
<keyword evidence="2" id="KW-0732">Signal</keyword>
<evidence type="ECO:0008006" key="5">
    <source>
        <dbReference type="Google" id="ProtNLM"/>
    </source>
</evidence>
<keyword evidence="4" id="KW-1185">Reference proteome</keyword>
<protein>
    <recommendedName>
        <fullName evidence="5">Secreted protein</fullName>
    </recommendedName>
</protein>
<dbReference type="EMBL" id="JBBPBF010000025">
    <property type="protein sequence ID" value="KAK7609072.1"/>
    <property type="molecule type" value="Genomic_DNA"/>
</dbReference>
<name>A0ABR1N3S1_9PEZI</name>
<reference evidence="3 4" key="1">
    <citation type="submission" date="2024-04" db="EMBL/GenBank/DDBJ databases">
        <title>Phyllosticta paracitricarpa is synonymous to the EU quarantine fungus P. citricarpa based on phylogenomic analyses.</title>
        <authorList>
            <consortium name="Lawrence Berkeley National Laboratory"/>
            <person name="Van ingen-buijs V.A."/>
            <person name="Van westerhoven A.C."/>
            <person name="Haridas S."/>
            <person name="Skiadas P."/>
            <person name="Martin F."/>
            <person name="Groenewald J.Z."/>
            <person name="Crous P.W."/>
            <person name="Seidl M.F."/>
        </authorList>
    </citation>
    <scope>NUCLEOTIDE SEQUENCE [LARGE SCALE GENOMIC DNA]</scope>
    <source>
        <strain evidence="3 4">CBS 141358</strain>
    </source>
</reference>
<accession>A0ABR1N3S1</accession>
<feature type="signal peptide" evidence="2">
    <location>
        <begin position="1"/>
        <end position="18"/>
    </location>
</feature>
<sequence>MSFGLVVGWRGFLGVCAAHGRTSTFVQQTCRDSPSPVRGASGELRPKTIKRQTKTSGKRKETDGGKRRLVAETLGREHTHPDLEVRC</sequence>
<feature type="compositionally biased region" description="Basic and acidic residues" evidence="1">
    <location>
        <begin position="58"/>
        <end position="87"/>
    </location>
</feature>
<comment type="caution">
    <text evidence="3">The sequence shown here is derived from an EMBL/GenBank/DDBJ whole genome shotgun (WGS) entry which is preliminary data.</text>
</comment>
<evidence type="ECO:0000256" key="2">
    <source>
        <dbReference type="SAM" id="SignalP"/>
    </source>
</evidence>
<evidence type="ECO:0000256" key="1">
    <source>
        <dbReference type="SAM" id="MobiDB-lite"/>
    </source>
</evidence>
<feature type="compositionally biased region" description="Basic residues" evidence="1">
    <location>
        <begin position="47"/>
        <end position="57"/>
    </location>
</feature>